<proteinExistence type="predicted"/>
<dbReference type="AlphaFoldDB" id="Q08T14"/>
<feature type="compositionally biased region" description="Gly residues" evidence="1">
    <location>
        <begin position="579"/>
        <end position="593"/>
    </location>
</feature>
<comment type="caution">
    <text evidence="2">The sequence shown here is derived from an EMBL/GenBank/DDBJ whole genome shotgun (WGS) entry which is preliminary data.</text>
</comment>
<feature type="compositionally biased region" description="Basic and acidic residues" evidence="1">
    <location>
        <begin position="339"/>
        <end position="349"/>
    </location>
</feature>
<reference evidence="2 3" key="1">
    <citation type="submission" date="2006-04" db="EMBL/GenBank/DDBJ databases">
        <authorList>
            <person name="Nierman W.C."/>
        </authorList>
    </citation>
    <scope>NUCLEOTIDE SEQUENCE [LARGE SCALE GENOMIC DNA]</scope>
    <source>
        <strain evidence="2 3">DW4/3-1</strain>
    </source>
</reference>
<sequence>MDLLDVLEQLRRALGLAAREDDDALAVEGRAHHLAHAIGQRLGGDAGLLEGLLGLGLLDEVRGGLHLDDVGAELGADVRGVGNHVNARLALLGDGAARVGPEHGGQAVGLGLGDDVAQVLVLLIARPGAGVDGVAHGGAAQPHGVLHGGRHGGDGVGHLGQGVRVVHLEDEGNFTGELAGDGLQEAERRRVGAATRLDGELGVVVGIIPGHVGAEGARRTVLEALIHGQDDQLAGAGERAGVQQAGQVGEGARVVGWVPREDLLDAISVGHVAPRSRAGACEAQAGRKRRGLCFPVTHCAKEISRKSVARAPGGWTGGGCRCSLNEGRRPVKEAVTPPLRREMLRRRDSWQQQGSRTRPSGETHSSGTSRGDGTGALRQRGEGTGRPRGLPGDFRARPRYVRPRSRAAQRPSGAGPGDSLGGCAREGSRGGHARAASGPHPPGRAAAGSAREPGATASPGKADHLGGAGGAGASAGRPRGRVRGGAAAVAVPPAAGPLGLVPEVRDRARFRRPHPRGAQRWVGRPSNDGGHPGRRLQLRRAGRDVPRGGQRPVAAVHLRQAHGAGEGGRPGAHHRPGAPGAGPGRGGLPGGTGLLWIPAGALGAGPAR</sequence>
<evidence type="ECO:0000256" key="1">
    <source>
        <dbReference type="SAM" id="MobiDB-lite"/>
    </source>
</evidence>
<dbReference type="Proteomes" id="UP000032702">
    <property type="component" value="Unassembled WGS sequence"/>
</dbReference>
<feature type="compositionally biased region" description="Low complexity" evidence="1">
    <location>
        <begin position="433"/>
        <end position="455"/>
    </location>
</feature>
<accession>Q08T14</accession>
<organism evidence="2 3">
    <name type="scientific">Stigmatella aurantiaca (strain DW4/3-1)</name>
    <dbReference type="NCBI Taxonomy" id="378806"/>
    <lineage>
        <taxon>Bacteria</taxon>
        <taxon>Pseudomonadati</taxon>
        <taxon>Myxococcota</taxon>
        <taxon>Myxococcia</taxon>
        <taxon>Myxococcales</taxon>
        <taxon>Cystobacterineae</taxon>
        <taxon>Archangiaceae</taxon>
        <taxon>Stigmatella</taxon>
    </lineage>
</organism>
<evidence type="ECO:0000313" key="2">
    <source>
        <dbReference type="EMBL" id="EAU63618.1"/>
    </source>
</evidence>
<protein>
    <submittedName>
        <fullName evidence="2">Uncharacterized protein</fullName>
    </submittedName>
</protein>
<feature type="region of interest" description="Disordered" evidence="1">
    <location>
        <begin position="331"/>
        <end position="487"/>
    </location>
</feature>
<feature type="region of interest" description="Disordered" evidence="1">
    <location>
        <begin position="562"/>
        <end position="608"/>
    </location>
</feature>
<feature type="region of interest" description="Disordered" evidence="1">
    <location>
        <begin position="509"/>
        <end position="534"/>
    </location>
</feature>
<evidence type="ECO:0000313" key="3">
    <source>
        <dbReference type="Proteomes" id="UP000032702"/>
    </source>
</evidence>
<name>Q08T14_STIAD</name>
<feature type="compositionally biased region" description="Polar residues" evidence="1">
    <location>
        <begin position="350"/>
        <end position="371"/>
    </location>
</feature>
<feature type="compositionally biased region" description="Basic residues" evidence="1">
    <location>
        <begin position="397"/>
        <end position="407"/>
    </location>
</feature>
<gene>
    <name evidence="2" type="ORF">STIAU_6444</name>
</gene>
<dbReference type="EMBL" id="AAMD01000154">
    <property type="protein sequence ID" value="EAU63618.1"/>
    <property type="molecule type" value="Genomic_DNA"/>
</dbReference>